<organism evidence="2 3">
    <name type="scientific">Lagenidium giganteum</name>
    <dbReference type="NCBI Taxonomy" id="4803"/>
    <lineage>
        <taxon>Eukaryota</taxon>
        <taxon>Sar</taxon>
        <taxon>Stramenopiles</taxon>
        <taxon>Oomycota</taxon>
        <taxon>Peronosporomycetes</taxon>
        <taxon>Pythiales</taxon>
        <taxon>Pythiaceae</taxon>
    </lineage>
</organism>
<dbReference type="Proteomes" id="UP001146120">
    <property type="component" value="Unassembled WGS sequence"/>
</dbReference>
<evidence type="ECO:0000313" key="2">
    <source>
        <dbReference type="EMBL" id="DBA01033.1"/>
    </source>
</evidence>
<feature type="compositionally biased region" description="Basic and acidic residues" evidence="1">
    <location>
        <begin position="1"/>
        <end position="12"/>
    </location>
</feature>
<feature type="compositionally biased region" description="Polar residues" evidence="1">
    <location>
        <begin position="22"/>
        <end position="32"/>
    </location>
</feature>
<proteinExistence type="predicted"/>
<name>A0AAV2Z107_9STRA</name>
<evidence type="ECO:0000256" key="1">
    <source>
        <dbReference type="SAM" id="MobiDB-lite"/>
    </source>
</evidence>
<dbReference type="AlphaFoldDB" id="A0AAV2Z107"/>
<comment type="caution">
    <text evidence="2">The sequence shown here is derived from an EMBL/GenBank/DDBJ whole genome shotgun (WGS) entry which is preliminary data.</text>
</comment>
<keyword evidence="3" id="KW-1185">Reference proteome</keyword>
<evidence type="ECO:0000313" key="3">
    <source>
        <dbReference type="Proteomes" id="UP001146120"/>
    </source>
</evidence>
<dbReference type="EMBL" id="DAKRPA010000054">
    <property type="protein sequence ID" value="DBA01033.1"/>
    <property type="molecule type" value="Genomic_DNA"/>
</dbReference>
<reference evidence="2" key="1">
    <citation type="submission" date="2022-11" db="EMBL/GenBank/DDBJ databases">
        <authorList>
            <person name="Morgan W.R."/>
            <person name="Tartar A."/>
        </authorList>
    </citation>
    <scope>NUCLEOTIDE SEQUENCE</scope>
    <source>
        <strain evidence="2">ARSEF 373</strain>
    </source>
</reference>
<gene>
    <name evidence="2" type="ORF">N0F65_002643</name>
</gene>
<feature type="region of interest" description="Disordered" evidence="1">
    <location>
        <begin position="1"/>
        <end position="46"/>
    </location>
</feature>
<sequence length="245" mass="26742">MTAAESKDDHAPVDSSPAPVTHASTTSGSQQRHASRPANPGPSLDDLIRQPRELRRDGACNPAPRVRVETPKPLAVDVEAIDALYAAGGGDWDEIARLIDAARPYKLPKAKYTMVLSTGISFAKTSPNRILESLLRDPGNDVVKELLAAQELGQLSKMPGGNVRIKVKSREACMRLERQKVTIMGATCQFQEFDVLEEHYYLDISSVDSDIDTSLLTKRLFELGCQPIFSTFRDVSAAFGITTST</sequence>
<reference evidence="2" key="2">
    <citation type="journal article" date="2023" name="Microbiol Resour">
        <title>Decontamination and Annotation of the Draft Genome Sequence of the Oomycete Lagenidium giganteum ARSEF 373.</title>
        <authorList>
            <person name="Morgan W.R."/>
            <person name="Tartar A."/>
        </authorList>
    </citation>
    <scope>NUCLEOTIDE SEQUENCE</scope>
    <source>
        <strain evidence="2">ARSEF 373</strain>
    </source>
</reference>
<accession>A0AAV2Z107</accession>
<protein>
    <submittedName>
        <fullName evidence="2">Uncharacterized protein</fullName>
    </submittedName>
</protein>